<evidence type="ECO:0000256" key="4">
    <source>
        <dbReference type="ARBA" id="ARBA00022692"/>
    </source>
</evidence>
<keyword evidence="2" id="KW-0328">Glycosyltransferase</keyword>
<protein>
    <submittedName>
        <fullName evidence="9">Glycosyl transferase family 2</fullName>
    </submittedName>
</protein>
<dbReference type="PANTHER" id="PTHR48090">
    <property type="entry name" value="UNDECAPRENYL-PHOSPHATE 4-DEOXY-4-FORMAMIDO-L-ARABINOSE TRANSFERASE-RELATED"/>
    <property type="match status" value="1"/>
</dbReference>
<organism evidence="9 10">
    <name type="scientific">Microcystis panniformis FACHB-1757</name>
    <dbReference type="NCBI Taxonomy" id="1638788"/>
    <lineage>
        <taxon>Bacteria</taxon>
        <taxon>Bacillati</taxon>
        <taxon>Cyanobacteriota</taxon>
        <taxon>Cyanophyceae</taxon>
        <taxon>Oscillatoriophycideae</taxon>
        <taxon>Chroococcales</taxon>
        <taxon>Microcystaceae</taxon>
        <taxon>Microcystis</taxon>
    </lineage>
</organism>
<dbReference type="InterPro" id="IPR029044">
    <property type="entry name" value="Nucleotide-diphossugar_trans"/>
</dbReference>
<dbReference type="EMBL" id="CP011339">
    <property type="protein sequence ID" value="AKV67514.1"/>
    <property type="molecule type" value="Genomic_DNA"/>
</dbReference>
<dbReference type="InterPro" id="IPR001173">
    <property type="entry name" value="Glyco_trans_2-like"/>
</dbReference>
<dbReference type="InterPro" id="IPR050256">
    <property type="entry name" value="Glycosyltransferase_2"/>
</dbReference>
<dbReference type="PANTHER" id="PTHR48090:SF1">
    <property type="entry name" value="PROPHAGE BACTOPRENOL GLUCOSYL TRANSFERASE HOMOLOG"/>
    <property type="match status" value="1"/>
</dbReference>
<dbReference type="AlphaFoldDB" id="A0A0K1S043"/>
<dbReference type="PATRIC" id="fig|1638788.3.peg.2431"/>
<evidence type="ECO:0000256" key="2">
    <source>
        <dbReference type="ARBA" id="ARBA00022676"/>
    </source>
</evidence>
<dbReference type="RefSeq" id="WP_052276394.1">
    <property type="nucleotide sequence ID" value="NZ_CP011339.1"/>
</dbReference>
<gene>
    <name evidence="9" type="ORF">VL20_2419</name>
</gene>
<feature type="domain" description="Glycosyltransferase 2-like" evidence="8">
    <location>
        <begin position="5"/>
        <end position="165"/>
    </location>
</feature>
<evidence type="ECO:0000256" key="5">
    <source>
        <dbReference type="ARBA" id="ARBA00022989"/>
    </source>
</evidence>
<sequence length="311" mass="35655">MKKISVVTPCYNEEGNIEEIYLQVKQIFADLEKYDYEHLFIDNASQDKTVDILKGIGIKDSNVKIIVNARNFGAIRSIYYGITQPDADAVVLIFADLQDPPDLIVDFIKKWEEGYHIVKGIKTSSEENFLLYSIRSFYYFLVTQLSDIKPTAHFTGFGLYDKKVVEVLKKIDDPYPYLRGIISEIGFDSAEIEYKQRQRKKGKSSYRNFYRLYDAAMLGITSHSSVPLRIATFLGFALSLLSLLVALGYLIAKLLFWDYFPLGTAPVTVGLFLLASVQLFFIGIIGEYIGLMHMRILKRPLVVERERINFE</sequence>
<dbReference type="GO" id="GO:0005886">
    <property type="term" value="C:plasma membrane"/>
    <property type="evidence" value="ECO:0007669"/>
    <property type="project" value="TreeGrafter"/>
</dbReference>
<comment type="subcellular location">
    <subcellularLocation>
        <location evidence="1">Membrane</location>
        <topology evidence="1">Multi-pass membrane protein</topology>
    </subcellularLocation>
</comment>
<keyword evidence="5 7" id="KW-1133">Transmembrane helix</keyword>
<evidence type="ECO:0000259" key="8">
    <source>
        <dbReference type="Pfam" id="PF00535"/>
    </source>
</evidence>
<evidence type="ECO:0000313" key="9">
    <source>
        <dbReference type="EMBL" id="AKV67514.1"/>
    </source>
</evidence>
<keyword evidence="10" id="KW-1185">Reference proteome</keyword>
<accession>A0A0K1S043</accession>
<dbReference type="Gene3D" id="3.90.550.10">
    <property type="entry name" value="Spore Coat Polysaccharide Biosynthesis Protein SpsA, Chain A"/>
    <property type="match status" value="1"/>
</dbReference>
<evidence type="ECO:0000256" key="1">
    <source>
        <dbReference type="ARBA" id="ARBA00004141"/>
    </source>
</evidence>
<dbReference type="GO" id="GO:0016757">
    <property type="term" value="F:glycosyltransferase activity"/>
    <property type="evidence" value="ECO:0007669"/>
    <property type="project" value="UniProtKB-KW"/>
</dbReference>
<evidence type="ECO:0000256" key="6">
    <source>
        <dbReference type="ARBA" id="ARBA00023136"/>
    </source>
</evidence>
<keyword evidence="4 7" id="KW-0812">Transmembrane</keyword>
<keyword evidence="6 7" id="KW-0472">Membrane</keyword>
<dbReference type="Proteomes" id="UP000068167">
    <property type="component" value="Chromosome"/>
</dbReference>
<feature type="transmembrane region" description="Helical" evidence="7">
    <location>
        <begin position="271"/>
        <end position="291"/>
    </location>
</feature>
<dbReference type="SUPFAM" id="SSF53448">
    <property type="entry name" value="Nucleotide-diphospho-sugar transferases"/>
    <property type="match status" value="1"/>
</dbReference>
<dbReference type="CDD" id="cd04187">
    <property type="entry name" value="DPM1_like_bac"/>
    <property type="match status" value="1"/>
</dbReference>
<proteinExistence type="predicted"/>
<reference evidence="9 10" key="1">
    <citation type="journal article" date="2016" name="Stand. Genomic Sci.">
        <title>Complete genome sequence and genomic characterization of Microcystis panniformis FACHB 1757 by third-generation sequencing.</title>
        <authorList>
            <person name="Zhang J.Y."/>
            <person name="Guan R."/>
            <person name="Zhang H.J."/>
            <person name="Li H."/>
            <person name="Xiao P."/>
            <person name="Yu G.L."/>
            <person name="Du L."/>
            <person name="Cao D.M."/>
            <person name="Zhu B.C."/>
            <person name="Li R.H."/>
            <person name="Lu Z.H."/>
        </authorList>
    </citation>
    <scope>NUCLEOTIDE SEQUENCE [LARGE SCALE GENOMIC DNA]</scope>
    <source>
        <strain evidence="9 10">FACHB-1757</strain>
    </source>
</reference>
<dbReference type="KEGG" id="mpk:VL20_2419"/>
<keyword evidence="3 9" id="KW-0808">Transferase</keyword>
<feature type="transmembrane region" description="Helical" evidence="7">
    <location>
        <begin position="230"/>
        <end position="251"/>
    </location>
</feature>
<evidence type="ECO:0000256" key="7">
    <source>
        <dbReference type="SAM" id="Phobius"/>
    </source>
</evidence>
<evidence type="ECO:0000313" key="10">
    <source>
        <dbReference type="Proteomes" id="UP000068167"/>
    </source>
</evidence>
<name>A0A0K1S043_9CHRO</name>
<evidence type="ECO:0000256" key="3">
    <source>
        <dbReference type="ARBA" id="ARBA00022679"/>
    </source>
</evidence>
<dbReference type="Pfam" id="PF00535">
    <property type="entry name" value="Glycos_transf_2"/>
    <property type="match status" value="1"/>
</dbReference>